<evidence type="ECO:0000256" key="4">
    <source>
        <dbReference type="ARBA" id="ARBA00022898"/>
    </source>
</evidence>
<keyword evidence="5" id="KW-0408">Iron</keyword>
<dbReference type="Gene3D" id="1.10.260.50">
    <property type="match status" value="1"/>
</dbReference>
<keyword evidence="6" id="KW-0411">Iron-sulfur</keyword>
<feature type="domain" description="Aminotransferase class V" evidence="8">
    <location>
        <begin position="5"/>
        <end position="363"/>
    </location>
</feature>
<dbReference type="InterPro" id="IPR015422">
    <property type="entry name" value="PyrdxlP-dep_Trfase_small"/>
</dbReference>
<dbReference type="AlphaFoldDB" id="A0A1G6GI92"/>
<dbReference type="PIRSF" id="PIRSF005572">
    <property type="entry name" value="NifS"/>
    <property type="match status" value="1"/>
</dbReference>
<comment type="cofactor">
    <cofactor evidence="1 7">
        <name>pyridoxal 5'-phosphate</name>
        <dbReference type="ChEBI" id="CHEBI:597326"/>
    </cofactor>
</comment>
<dbReference type="STRING" id="1464122.SAMN05421737_101103"/>
<dbReference type="Pfam" id="PF00266">
    <property type="entry name" value="Aminotran_5"/>
    <property type="match status" value="1"/>
</dbReference>
<evidence type="ECO:0000259" key="8">
    <source>
        <dbReference type="Pfam" id="PF00266"/>
    </source>
</evidence>
<dbReference type="GO" id="GO:0051536">
    <property type="term" value="F:iron-sulfur cluster binding"/>
    <property type="evidence" value="ECO:0007669"/>
    <property type="project" value="UniProtKB-KW"/>
</dbReference>
<dbReference type="EMBL" id="FMYM01000001">
    <property type="protein sequence ID" value="SDB81731.1"/>
    <property type="molecule type" value="Genomic_DNA"/>
</dbReference>
<dbReference type="InterPro" id="IPR015424">
    <property type="entry name" value="PyrdxlP-dep_Trfase"/>
</dbReference>
<dbReference type="SUPFAM" id="SSF53383">
    <property type="entry name" value="PLP-dependent transferases"/>
    <property type="match status" value="1"/>
</dbReference>
<gene>
    <name evidence="9" type="ORF">SAMN05421737_101103</name>
</gene>
<dbReference type="GO" id="GO:0046872">
    <property type="term" value="F:metal ion binding"/>
    <property type="evidence" value="ECO:0007669"/>
    <property type="project" value="UniProtKB-KW"/>
</dbReference>
<organism evidence="9 10">
    <name type="scientific">Shouchella lonarensis</name>
    <dbReference type="NCBI Taxonomy" id="1464122"/>
    <lineage>
        <taxon>Bacteria</taxon>
        <taxon>Bacillati</taxon>
        <taxon>Bacillota</taxon>
        <taxon>Bacilli</taxon>
        <taxon>Bacillales</taxon>
        <taxon>Bacillaceae</taxon>
        <taxon>Shouchella</taxon>
    </lineage>
</organism>
<evidence type="ECO:0000256" key="1">
    <source>
        <dbReference type="ARBA" id="ARBA00001933"/>
    </source>
</evidence>
<dbReference type="InterPro" id="IPR020578">
    <property type="entry name" value="Aminotrans_V_PyrdxlP_BS"/>
</dbReference>
<dbReference type="PANTHER" id="PTHR11601:SF50">
    <property type="entry name" value="CYSTEINE DESULFURASE ISCS 2-RELATED"/>
    <property type="match status" value="1"/>
</dbReference>
<reference evidence="10" key="1">
    <citation type="submission" date="2016-09" db="EMBL/GenBank/DDBJ databases">
        <authorList>
            <person name="Varghese N."/>
            <person name="Submissions S."/>
        </authorList>
    </citation>
    <scope>NUCLEOTIDE SEQUENCE [LARGE SCALE GENOMIC DNA]</scope>
    <source>
        <strain evidence="10">25nlg</strain>
    </source>
</reference>
<evidence type="ECO:0000256" key="7">
    <source>
        <dbReference type="RuleBase" id="RU004504"/>
    </source>
</evidence>
<keyword evidence="4" id="KW-0663">Pyridoxal phosphate</keyword>
<keyword evidence="3" id="KW-0479">Metal-binding</keyword>
<dbReference type="RefSeq" id="WP_245700951.1">
    <property type="nucleotide sequence ID" value="NZ_FMYM01000001.1"/>
</dbReference>
<dbReference type="GO" id="GO:0003824">
    <property type="term" value="F:catalytic activity"/>
    <property type="evidence" value="ECO:0007669"/>
    <property type="project" value="UniProtKB-ARBA"/>
</dbReference>
<evidence type="ECO:0000256" key="5">
    <source>
        <dbReference type="ARBA" id="ARBA00023004"/>
    </source>
</evidence>
<accession>A0A1G6GI92</accession>
<name>A0A1G6GI92_9BACI</name>
<dbReference type="PROSITE" id="PS00595">
    <property type="entry name" value="AA_TRANSFER_CLASS_5"/>
    <property type="match status" value="1"/>
</dbReference>
<evidence type="ECO:0000313" key="9">
    <source>
        <dbReference type="EMBL" id="SDB81731.1"/>
    </source>
</evidence>
<evidence type="ECO:0000313" key="10">
    <source>
        <dbReference type="Proteomes" id="UP000242662"/>
    </source>
</evidence>
<evidence type="ECO:0000256" key="6">
    <source>
        <dbReference type="ARBA" id="ARBA00023014"/>
    </source>
</evidence>
<dbReference type="InterPro" id="IPR000192">
    <property type="entry name" value="Aminotrans_V_dom"/>
</dbReference>
<dbReference type="PANTHER" id="PTHR11601">
    <property type="entry name" value="CYSTEINE DESULFURYLASE FAMILY MEMBER"/>
    <property type="match status" value="1"/>
</dbReference>
<proteinExistence type="inferred from homology"/>
<protein>
    <submittedName>
        <fullName evidence="9">Cysteine desulfurase</fullName>
    </submittedName>
</protein>
<comment type="similarity">
    <text evidence="2">Belongs to the class-V pyridoxal-phosphate-dependent aminotransferase family. NifS/IscS subfamily.</text>
</comment>
<dbReference type="Proteomes" id="UP000242662">
    <property type="component" value="Unassembled WGS sequence"/>
</dbReference>
<dbReference type="Gene3D" id="3.90.1150.10">
    <property type="entry name" value="Aspartate Aminotransferase, domain 1"/>
    <property type="match status" value="1"/>
</dbReference>
<keyword evidence="10" id="KW-1185">Reference proteome</keyword>
<dbReference type="InterPro" id="IPR015421">
    <property type="entry name" value="PyrdxlP-dep_Trfase_major"/>
</dbReference>
<evidence type="ECO:0000256" key="2">
    <source>
        <dbReference type="ARBA" id="ARBA00006490"/>
    </source>
</evidence>
<evidence type="ECO:0000256" key="3">
    <source>
        <dbReference type="ARBA" id="ARBA00022723"/>
    </source>
</evidence>
<dbReference type="Gene3D" id="3.40.640.10">
    <property type="entry name" value="Type I PLP-dependent aspartate aminotransferase-like (Major domain)"/>
    <property type="match status" value="1"/>
</dbReference>
<sequence length="381" mass="41732">MEQMIYLDNSATTRPYEEVLSLYTKIAREYFGNPSSLHTLGMEAERVLTHARERVAAYLLCQPDELLFTSGGTEANGLVIHGVVQAKQQEQAHIIATTMEHASVYESLKQLEATGVHVTYIAPNADGHMTVEAIEQAIRPETVLVTIGHVQGELGSVQPIAKIGAMLARYPTIRYHVDAVQSLTKVAFSLVNIDFLTISAHKVHGLKGTGALFVRNRKWLRALYYGGSQEQRLRPGTENVAGAAAFAKAIWQTEARRRVEEGHLQMLQQMLWEGLEPISGIVRNTPMTGAAPHILNVSVPGIKAEVLVQALGQEGIYVSTQSACSTKTGKPSRVLLGAGFPLDRANSAIRFSFSYETTTEDIQTCIAVCKRVIPQLIEVIS</sequence>
<dbReference type="InterPro" id="IPR016454">
    <property type="entry name" value="Cysteine_dSase"/>
</dbReference>